<keyword evidence="1" id="KW-0812">Transmembrane</keyword>
<feature type="transmembrane region" description="Helical" evidence="1">
    <location>
        <begin position="162"/>
        <end position="184"/>
    </location>
</feature>
<feature type="transmembrane region" description="Helical" evidence="1">
    <location>
        <begin position="118"/>
        <end position="142"/>
    </location>
</feature>
<evidence type="ECO:0000313" key="4">
    <source>
        <dbReference type="Proteomes" id="UP000714275"/>
    </source>
</evidence>
<sequence>MDSRAVVDSASEKYLRIASISIALYDYLITLPAEWRFYRSQASIFRLSIACILFILIRYISIVVMLVSNYGVFATNFTLETCQDFYIVAPIFKVLQTMVSQVILGVRTWNIARRNRRVGITVALVFFISVTLEWFTNMFARIPVIVDGNCTPGNAGKTLSAWLYYVAAMTYDLVMLAISTTYLLQYDTLSNRLERVVRVLIFDGIGYLVVLTGSNILNIVLYRASDVQTQASGASIGYAVTWIMSQQILIHLREMQETPRMESVVLARPPQSARNVMSGFRSKRDVDLVTSPRNTHTNNDMELDIRVCVERSVVVDYTDESQHLNSWDKGAR</sequence>
<reference evidence="3" key="1">
    <citation type="journal article" date="2020" name="New Phytol.">
        <title>Comparative genomics reveals dynamic genome evolution in host specialist ectomycorrhizal fungi.</title>
        <authorList>
            <person name="Lofgren L.A."/>
            <person name="Nguyen N.H."/>
            <person name="Vilgalys R."/>
            <person name="Ruytinx J."/>
            <person name="Liao H.L."/>
            <person name="Branco S."/>
            <person name="Kuo A."/>
            <person name="LaButti K."/>
            <person name="Lipzen A."/>
            <person name="Andreopoulos W."/>
            <person name="Pangilinan J."/>
            <person name="Riley R."/>
            <person name="Hundley H."/>
            <person name="Na H."/>
            <person name="Barry K."/>
            <person name="Grigoriev I.V."/>
            <person name="Stajich J.E."/>
            <person name="Kennedy P.G."/>
        </authorList>
    </citation>
    <scope>NUCLEOTIDE SEQUENCE</scope>
    <source>
        <strain evidence="3">DOB743</strain>
    </source>
</reference>
<feature type="transmembrane region" description="Helical" evidence="1">
    <location>
        <begin position="47"/>
        <end position="73"/>
    </location>
</feature>
<comment type="caution">
    <text evidence="3">The sequence shown here is derived from an EMBL/GenBank/DDBJ whole genome shotgun (WGS) entry which is preliminary data.</text>
</comment>
<gene>
    <name evidence="3" type="ORF">EV702DRAFT_756505</name>
</gene>
<organism evidence="3 4">
    <name type="scientific">Suillus placidus</name>
    <dbReference type="NCBI Taxonomy" id="48579"/>
    <lineage>
        <taxon>Eukaryota</taxon>
        <taxon>Fungi</taxon>
        <taxon>Dikarya</taxon>
        <taxon>Basidiomycota</taxon>
        <taxon>Agaricomycotina</taxon>
        <taxon>Agaricomycetes</taxon>
        <taxon>Agaricomycetidae</taxon>
        <taxon>Boletales</taxon>
        <taxon>Suillineae</taxon>
        <taxon>Suillaceae</taxon>
        <taxon>Suillus</taxon>
    </lineage>
</organism>
<dbReference type="AlphaFoldDB" id="A0A9P7CXS2"/>
<feature type="transmembrane region" description="Helical" evidence="1">
    <location>
        <begin position="196"/>
        <end position="221"/>
    </location>
</feature>
<evidence type="ECO:0000313" key="3">
    <source>
        <dbReference type="EMBL" id="KAG1767320.1"/>
    </source>
</evidence>
<dbReference type="EMBL" id="JABBWD010000088">
    <property type="protein sequence ID" value="KAG1767320.1"/>
    <property type="molecule type" value="Genomic_DNA"/>
</dbReference>
<feature type="transmembrane region" description="Helical" evidence="1">
    <location>
        <begin position="85"/>
        <end position="106"/>
    </location>
</feature>
<dbReference type="InterPro" id="IPR045340">
    <property type="entry name" value="DUF6533"/>
</dbReference>
<keyword evidence="1" id="KW-0472">Membrane</keyword>
<dbReference type="OrthoDB" id="3346251at2759"/>
<evidence type="ECO:0000256" key="1">
    <source>
        <dbReference type="SAM" id="Phobius"/>
    </source>
</evidence>
<proteinExistence type="predicted"/>
<keyword evidence="1" id="KW-1133">Transmembrane helix</keyword>
<feature type="domain" description="DUF6533" evidence="2">
    <location>
        <begin position="14"/>
        <end position="63"/>
    </location>
</feature>
<accession>A0A9P7CXS2</accession>
<protein>
    <recommendedName>
        <fullName evidence="2">DUF6533 domain-containing protein</fullName>
    </recommendedName>
</protein>
<keyword evidence="4" id="KW-1185">Reference proteome</keyword>
<name>A0A9P7CXS2_9AGAM</name>
<evidence type="ECO:0000259" key="2">
    <source>
        <dbReference type="Pfam" id="PF20151"/>
    </source>
</evidence>
<feature type="transmembrane region" description="Helical" evidence="1">
    <location>
        <begin position="14"/>
        <end position="35"/>
    </location>
</feature>
<dbReference type="Proteomes" id="UP000714275">
    <property type="component" value="Unassembled WGS sequence"/>
</dbReference>
<feature type="transmembrane region" description="Helical" evidence="1">
    <location>
        <begin position="233"/>
        <end position="252"/>
    </location>
</feature>
<dbReference type="Pfam" id="PF20151">
    <property type="entry name" value="DUF6533"/>
    <property type="match status" value="1"/>
</dbReference>